<evidence type="ECO:0000259" key="10">
    <source>
        <dbReference type="PROSITE" id="PS51194"/>
    </source>
</evidence>
<organism evidence="12 13">
    <name type="scientific">Aerococcus urinae</name>
    <dbReference type="NCBI Taxonomy" id="1376"/>
    <lineage>
        <taxon>Bacteria</taxon>
        <taxon>Bacillati</taxon>
        <taxon>Bacillota</taxon>
        <taxon>Bacilli</taxon>
        <taxon>Lactobacillales</taxon>
        <taxon>Aerococcaceae</taxon>
        <taxon>Aerococcus</taxon>
    </lineage>
</organism>
<evidence type="ECO:0000256" key="2">
    <source>
        <dbReference type="ARBA" id="ARBA00009046"/>
    </source>
</evidence>
<dbReference type="NCBIfam" id="TIGR01596">
    <property type="entry name" value="cas3_HD"/>
    <property type="match status" value="1"/>
</dbReference>
<reference evidence="12 13" key="1">
    <citation type="submission" date="2018-04" db="EMBL/GenBank/DDBJ databases">
        <title>Aerococcus urinae genomes.</title>
        <authorList>
            <person name="Hilt E."/>
            <person name="Gilbert N.M."/>
            <person name="Thomas-White K."/>
            <person name="Putonti C."/>
            <person name="Lewis A.L."/>
            <person name="Visck K.L."/>
            <person name="Wolfe A.J."/>
        </authorList>
    </citation>
    <scope>NUCLEOTIDE SEQUENCE [LARGE SCALE GENOMIC DNA]</scope>
    <source>
        <strain evidence="12 13">UMB7480</strain>
    </source>
</reference>
<keyword evidence="3" id="KW-0540">Nuclease</keyword>
<dbReference type="EMBL" id="QMHM01000024">
    <property type="protein sequence ID" value="RAV77463.1"/>
    <property type="molecule type" value="Genomic_DNA"/>
</dbReference>
<evidence type="ECO:0000313" key="12">
    <source>
        <dbReference type="EMBL" id="RAV77463.1"/>
    </source>
</evidence>
<dbReference type="SMART" id="SM00490">
    <property type="entry name" value="HELICc"/>
    <property type="match status" value="1"/>
</dbReference>
<dbReference type="InterPro" id="IPR054712">
    <property type="entry name" value="Cas3-like_dom"/>
</dbReference>
<dbReference type="InterPro" id="IPR006674">
    <property type="entry name" value="HD_domain"/>
</dbReference>
<evidence type="ECO:0000256" key="7">
    <source>
        <dbReference type="ARBA" id="ARBA00022806"/>
    </source>
</evidence>
<protein>
    <recommendedName>
        <fullName evidence="14">CRISPR-associated helicase/endonuclease Cas3</fullName>
    </recommendedName>
</protein>
<dbReference type="Pfam" id="PF22590">
    <property type="entry name" value="Cas3-like_C_2"/>
    <property type="match status" value="1"/>
</dbReference>
<dbReference type="CDD" id="cd09641">
    <property type="entry name" value="Cas3''_I"/>
    <property type="match status" value="1"/>
</dbReference>
<dbReference type="Gene3D" id="1.10.3210.30">
    <property type="match status" value="1"/>
</dbReference>
<dbReference type="GO" id="GO:0004386">
    <property type="term" value="F:helicase activity"/>
    <property type="evidence" value="ECO:0007669"/>
    <property type="project" value="UniProtKB-KW"/>
</dbReference>
<dbReference type="InterPro" id="IPR001650">
    <property type="entry name" value="Helicase_C-like"/>
</dbReference>
<evidence type="ECO:0000259" key="11">
    <source>
        <dbReference type="PROSITE" id="PS51643"/>
    </source>
</evidence>
<keyword evidence="8" id="KW-0067">ATP-binding</keyword>
<dbReference type="CDD" id="cd17930">
    <property type="entry name" value="DEXHc_cas3"/>
    <property type="match status" value="1"/>
</dbReference>
<dbReference type="InterPro" id="IPR006474">
    <property type="entry name" value="Helicase_Cas3_CRISPR-ass_core"/>
</dbReference>
<dbReference type="AlphaFoldDB" id="A0A329P1W3"/>
<accession>A0A329P1W3</accession>
<feature type="domain" description="HD Cas3-type" evidence="11">
    <location>
        <begin position="26"/>
        <end position="212"/>
    </location>
</feature>
<evidence type="ECO:0000313" key="13">
    <source>
        <dbReference type="Proteomes" id="UP000251923"/>
    </source>
</evidence>
<dbReference type="InterPro" id="IPR027417">
    <property type="entry name" value="P-loop_NTPase"/>
</dbReference>
<dbReference type="PROSITE" id="PS51194">
    <property type="entry name" value="HELICASE_CTER"/>
    <property type="match status" value="1"/>
</dbReference>
<dbReference type="NCBIfam" id="TIGR01587">
    <property type="entry name" value="cas3_core"/>
    <property type="match status" value="1"/>
</dbReference>
<proteinExistence type="inferred from homology"/>
<dbReference type="InterPro" id="IPR038257">
    <property type="entry name" value="CRISPR-assoc_Cas3_HD_sf"/>
</dbReference>
<comment type="caution">
    <text evidence="12">The sequence shown here is derived from an EMBL/GenBank/DDBJ whole genome shotgun (WGS) entry which is preliminary data.</text>
</comment>
<name>A0A329P1W3_9LACT</name>
<evidence type="ECO:0008006" key="14">
    <source>
        <dbReference type="Google" id="ProtNLM"/>
    </source>
</evidence>
<keyword evidence="7" id="KW-0347">Helicase</keyword>
<keyword evidence="5" id="KW-0547">Nucleotide-binding</keyword>
<sequence>MESVKRKLLYNFEGGDDKLLIAHKNEDGAVQELTDHLVNVADYCYEAGVRLNLGWTAFLAGVLHDVGKADQNFQDYIQKGKKIRVNHSSAGGRIVDYLNKKVMPKNQTGYIYSQVLQYVIYAHHGLFDAIDLENPSTINMEKRFNYDEDGNYHFDSQVMPYCEELSEVTREKYGYSLEEIYQKGVAEFQVLWNRFRKMALSMIKEDSDQNYAVNALHFYLHCLVRLILSILKEGDIYDSANWDQIELSEYRWDRQERAGIFNQAADCVEDQANYYGQFAGDSAINYWRTNFSNQLKDRAGDPTDSALQLSLPTGSGKTQAVLRYAVNRAKTMEKDHVYYVTSFLSVLEQNAKEIESVLSRLEDAILEHHSNIVEEDGQEDQQSQRYRQQQYLIDSWQAPFVLTTMVQFFQTMFKGKASQIRRFHQLAQSVIILDEVQSLPIKVLYPFNLMMNFLTEVMGTTVILCTATQPLLADKSLDYPLQFQDSSPNLVPLHPEAEESFQRIEALNYIDQTSKQRLSTDQLVAFIKEDAEEFQSILLVLNTKSVVNTLVQALEEYFEADSLYYLTTNMCAKHRLNQIEKIKKQMQTSHDQPIIVVSTQLIEAGVDLDFNVVYRSLAGIDSLVQAAGRCNRNGHLDKGLFKLIDYAEEDLTYLKEIKASQEAAGKVLRQEGINQLGQSFSLESLVASYYRNLYKNPPEDMNYTLEMKWPLKDQNVIDLLAWNNYVRKKSKKSDKYMIAQAFNTVAKKFNLIEQETISVIVPYHNRDLLDQMRQAIDDYDFKHLKRLLKCLQPYTIQVHYSGKLQGKVEEYLDGKILVLLEEYYASDESGDALEIGLKDEGMESFIL</sequence>
<comment type="similarity">
    <text evidence="2">In the central section; belongs to the CRISPR-associated helicase Cas3 family.</text>
</comment>
<dbReference type="GO" id="GO:0051607">
    <property type="term" value="P:defense response to virus"/>
    <property type="evidence" value="ECO:0007669"/>
    <property type="project" value="UniProtKB-KW"/>
</dbReference>
<dbReference type="GO" id="GO:0003677">
    <property type="term" value="F:DNA binding"/>
    <property type="evidence" value="ECO:0007669"/>
    <property type="project" value="InterPro"/>
</dbReference>
<dbReference type="GO" id="GO:0004518">
    <property type="term" value="F:nuclease activity"/>
    <property type="evidence" value="ECO:0007669"/>
    <property type="project" value="UniProtKB-KW"/>
</dbReference>
<dbReference type="Gene3D" id="3.40.50.300">
    <property type="entry name" value="P-loop containing nucleotide triphosphate hydrolases"/>
    <property type="match status" value="2"/>
</dbReference>
<gene>
    <name evidence="12" type="ORF">DBT54_08790</name>
</gene>
<dbReference type="GO" id="GO:0016787">
    <property type="term" value="F:hydrolase activity"/>
    <property type="evidence" value="ECO:0007669"/>
    <property type="project" value="UniProtKB-KW"/>
</dbReference>
<dbReference type="GO" id="GO:0046872">
    <property type="term" value="F:metal ion binding"/>
    <property type="evidence" value="ECO:0007669"/>
    <property type="project" value="UniProtKB-KW"/>
</dbReference>
<evidence type="ECO:0000256" key="1">
    <source>
        <dbReference type="ARBA" id="ARBA00006847"/>
    </source>
</evidence>
<keyword evidence="4" id="KW-0479">Metal-binding</keyword>
<dbReference type="PROSITE" id="PS51643">
    <property type="entry name" value="HD_CAS3"/>
    <property type="match status" value="1"/>
</dbReference>
<evidence type="ECO:0000256" key="6">
    <source>
        <dbReference type="ARBA" id="ARBA00022801"/>
    </source>
</evidence>
<dbReference type="InterPro" id="IPR006483">
    <property type="entry name" value="CRISPR-assoc_Cas3_HD"/>
</dbReference>
<keyword evidence="6" id="KW-0378">Hydrolase</keyword>
<dbReference type="Proteomes" id="UP000251923">
    <property type="component" value="Unassembled WGS sequence"/>
</dbReference>
<dbReference type="GO" id="GO:0005524">
    <property type="term" value="F:ATP binding"/>
    <property type="evidence" value="ECO:0007669"/>
    <property type="project" value="UniProtKB-KW"/>
</dbReference>
<dbReference type="Pfam" id="PF01966">
    <property type="entry name" value="HD"/>
    <property type="match status" value="1"/>
</dbReference>
<dbReference type="InterPro" id="IPR006935">
    <property type="entry name" value="Helicase/UvrB_N"/>
</dbReference>
<evidence type="ECO:0000256" key="5">
    <source>
        <dbReference type="ARBA" id="ARBA00022741"/>
    </source>
</evidence>
<feature type="domain" description="Helicase C-terminal" evidence="10">
    <location>
        <begin position="519"/>
        <end position="681"/>
    </location>
</feature>
<dbReference type="Pfam" id="PF04851">
    <property type="entry name" value="ResIII"/>
    <property type="match status" value="1"/>
</dbReference>
<evidence type="ECO:0000256" key="3">
    <source>
        <dbReference type="ARBA" id="ARBA00022722"/>
    </source>
</evidence>
<evidence type="ECO:0000256" key="9">
    <source>
        <dbReference type="ARBA" id="ARBA00023118"/>
    </source>
</evidence>
<evidence type="ECO:0000256" key="8">
    <source>
        <dbReference type="ARBA" id="ARBA00022840"/>
    </source>
</evidence>
<dbReference type="SUPFAM" id="SSF109604">
    <property type="entry name" value="HD-domain/PDEase-like"/>
    <property type="match status" value="1"/>
</dbReference>
<keyword evidence="9" id="KW-0051">Antiviral defense</keyword>
<dbReference type="SUPFAM" id="SSF52540">
    <property type="entry name" value="P-loop containing nucleoside triphosphate hydrolases"/>
    <property type="match status" value="1"/>
</dbReference>
<comment type="similarity">
    <text evidence="1">In the N-terminal section; belongs to the CRISPR-associated nuclease Cas3-HD family.</text>
</comment>
<evidence type="ECO:0000256" key="4">
    <source>
        <dbReference type="ARBA" id="ARBA00022723"/>
    </source>
</evidence>